<keyword evidence="4 9" id="KW-0697">Rotamase</keyword>
<dbReference type="InterPro" id="IPR027304">
    <property type="entry name" value="Trigger_fact/SurA_dom_sf"/>
</dbReference>
<proteinExistence type="predicted"/>
<evidence type="ECO:0000256" key="9">
    <source>
        <dbReference type="PROSITE-ProRule" id="PRU00278"/>
    </source>
</evidence>
<evidence type="ECO:0000256" key="7">
    <source>
        <dbReference type="ARBA" id="ARBA00030642"/>
    </source>
</evidence>
<keyword evidence="2" id="KW-0732">Signal</keyword>
<dbReference type="PROSITE" id="PS50198">
    <property type="entry name" value="PPIC_PPIASE_2"/>
    <property type="match status" value="1"/>
</dbReference>
<evidence type="ECO:0000256" key="8">
    <source>
        <dbReference type="ARBA" id="ARBA00031484"/>
    </source>
</evidence>
<dbReference type="Pfam" id="PF00639">
    <property type="entry name" value="Rotamase"/>
    <property type="match status" value="1"/>
</dbReference>
<evidence type="ECO:0000313" key="11">
    <source>
        <dbReference type="EMBL" id="PVH30311.1"/>
    </source>
</evidence>
<keyword evidence="12" id="KW-1185">Reference proteome</keyword>
<organism evidence="11 12">
    <name type="scientific">Pararhodobacter oceanensis</name>
    <dbReference type="NCBI Taxonomy" id="2172121"/>
    <lineage>
        <taxon>Bacteria</taxon>
        <taxon>Pseudomonadati</taxon>
        <taxon>Pseudomonadota</taxon>
        <taxon>Alphaproteobacteria</taxon>
        <taxon>Rhodobacterales</taxon>
        <taxon>Paracoccaceae</taxon>
        <taxon>Pararhodobacter</taxon>
    </lineage>
</organism>
<dbReference type="GO" id="GO:0003755">
    <property type="term" value="F:peptidyl-prolyl cis-trans isomerase activity"/>
    <property type="evidence" value="ECO:0007669"/>
    <property type="project" value="UniProtKB-KW"/>
</dbReference>
<dbReference type="OrthoDB" id="9791746at2"/>
<evidence type="ECO:0000256" key="1">
    <source>
        <dbReference type="ARBA" id="ARBA00018370"/>
    </source>
</evidence>
<keyword evidence="6 9" id="KW-0413">Isomerase</keyword>
<dbReference type="SUPFAM" id="SSF109998">
    <property type="entry name" value="Triger factor/SurA peptide-binding domain-like"/>
    <property type="match status" value="1"/>
</dbReference>
<dbReference type="SUPFAM" id="SSF54534">
    <property type="entry name" value="FKBP-like"/>
    <property type="match status" value="1"/>
</dbReference>
<dbReference type="PANTHER" id="PTHR47637:SF1">
    <property type="entry name" value="CHAPERONE SURA"/>
    <property type="match status" value="1"/>
</dbReference>
<protein>
    <recommendedName>
        <fullName evidence="1">Parvulin-like PPIase</fullName>
    </recommendedName>
    <alternativeName>
        <fullName evidence="7">Peptidyl-prolyl cis-trans isomerase plp</fullName>
    </alternativeName>
    <alternativeName>
        <fullName evidence="8">Rotamase plp</fullName>
    </alternativeName>
</protein>
<dbReference type="InterPro" id="IPR000297">
    <property type="entry name" value="PPIase_PpiC"/>
</dbReference>
<dbReference type="InterPro" id="IPR046357">
    <property type="entry name" value="PPIase_dom_sf"/>
</dbReference>
<evidence type="ECO:0000313" key="12">
    <source>
        <dbReference type="Proteomes" id="UP000245911"/>
    </source>
</evidence>
<comment type="caution">
    <text evidence="11">The sequence shown here is derived from an EMBL/GenBank/DDBJ whole genome shotgun (WGS) entry which is preliminary data.</text>
</comment>
<sequence>MRDEQHGPHQMHFAAIAFASTFSPRHRAASGLRAMLGALCLVISASAATLAPTLAHAQSPFSAAVYVNDTAISNYDVTQKMRFLEFIGASGPNPRERAIERLIEDRLQLQEVRRMGGRLTPDQLDAGMAEFSARAELTAEEMLARLAEAGIDRETFVNFIRAGVMWREYIQAIYGPQLNITEAQIDQALSVEGVQPVTEVLISEIFLPADPQFAEAVERVIPQIQRIRSETEFANAARQVSASPSAASGGRVDRWVNIAALPPQVGSAMESAGIGTVVGPIEVPGAYAFFQLRARRNSRDVPASNVALTYYRAALPGGRSEQNMAIFERLRGQVDLCAGFPAEVLRAVPTLPESAVTEITGTQAEINAATRAELERLNAGEMSANLVEGNDLVVLMLCRRSVSEENMPSREEVLMGLRNRALEGHGMIHLQRLRAEAEIRYP</sequence>
<dbReference type="Pfam" id="PF09312">
    <property type="entry name" value="SurA_N"/>
    <property type="match status" value="1"/>
</dbReference>
<dbReference type="Gene3D" id="1.10.4030.10">
    <property type="entry name" value="Porin chaperone SurA, peptide-binding domain"/>
    <property type="match status" value="1"/>
</dbReference>
<gene>
    <name evidence="11" type="ORF">DDE20_01785</name>
</gene>
<accession>A0A2T8HY15</accession>
<evidence type="ECO:0000256" key="6">
    <source>
        <dbReference type="ARBA" id="ARBA00023235"/>
    </source>
</evidence>
<keyword evidence="5" id="KW-0143">Chaperone</keyword>
<evidence type="ECO:0000256" key="5">
    <source>
        <dbReference type="ARBA" id="ARBA00023186"/>
    </source>
</evidence>
<dbReference type="PANTHER" id="PTHR47637">
    <property type="entry name" value="CHAPERONE SURA"/>
    <property type="match status" value="1"/>
</dbReference>
<keyword evidence="3" id="KW-0574">Periplasm</keyword>
<dbReference type="Proteomes" id="UP000245911">
    <property type="component" value="Unassembled WGS sequence"/>
</dbReference>
<evidence type="ECO:0000256" key="3">
    <source>
        <dbReference type="ARBA" id="ARBA00022764"/>
    </source>
</evidence>
<dbReference type="EMBL" id="QDKM01000001">
    <property type="protein sequence ID" value="PVH30311.1"/>
    <property type="molecule type" value="Genomic_DNA"/>
</dbReference>
<dbReference type="Gene3D" id="3.10.50.40">
    <property type="match status" value="1"/>
</dbReference>
<evidence type="ECO:0000259" key="10">
    <source>
        <dbReference type="PROSITE" id="PS50198"/>
    </source>
</evidence>
<evidence type="ECO:0000256" key="4">
    <source>
        <dbReference type="ARBA" id="ARBA00023110"/>
    </source>
</evidence>
<reference evidence="11 12" key="1">
    <citation type="submission" date="2018-04" db="EMBL/GenBank/DDBJ databases">
        <title>Pararhodobacter oceanense sp. nov., isolated from marine intertidal sediment.</title>
        <authorList>
            <person name="Wang X.-L."/>
            <person name="Du Z.-J."/>
        </authorList>
    </citation>
    <scope>NUCLEOTIDE SEQUENCE [LARGE SCALE GENOMIC DNA]</scope>
    <source>
        <strain evidence="11 12">AM505</strain>
    </source>
</reference>
<feature type="domain" description="PpiC" evidence="10">
    <location>
        <begin position="197"/>
        <end position="294"/>
    </location>
</feature>
<name>A0A2T8HY15_9RHOB</name>
<dbReference type="InterPro" id="IPR050280">
    <property type="entry name" value="OMP_Chaperone_SurA"/>
</dbReference>
<evidence type="ECO:0000256" key="2">
    <source>
        <dbReference type="ARBA" id="ARBA00022729"/>
    </source>
</evidence>
<dbReference type="AlphaFoldDB" id="A0A2T8HY15"/>
<dbReference type="InterPro" id="IPR015391">
    <property type="entry name" value="SurA_N"/>
</dbReference>